<dbReference type="OrthoDB" id="63514at2759"/>
<keyword evidence="3" id="KW-1185">Reference proteome</keyword>
<evidence type="ECO:0000313" key="2">
    <source>
        <dbReference type="EMBL" id="KAG2432276.1"/>
    </source>
</evidence>
<name>A0A835T644_CHLIN</name>
<evidence type="ECO:0000313" key="3">
    <source>
        <dbReference type="Proteomes" id="UP000650467"/>
    </source>
</evidence>
<dbReference type="GO" id="GO:0004620">
    <property type="term" value="F:phospholipase activity"/>
    <property type="evidence" value="ECO:0007669"/>
    <property type="project" value="TreeGrafter"/>
</dbReference>
<dbReference type="GO" id="GO:0005783">
    <property type="term" value="C:endoplasmic reticulum"/>
    <property type="evidence" value="ECO:0007669"/>
    <property type="project" value="TreeGrafter"/>
</dbReference>
<dbReference type="EMBL" id="JAEHOC010000022">
    <property type="protein sequence ID" value="KAG2432276.1"/>
    <property type="molecule type" value="Genomic_DNA"/>
</dbReference>
<evidence type="ECO:0000256" key="1">
    <source>
        <dbReference type="SAM" id="MobiDB-lite"/>
    </source>
</evidence>
<feature type="region of interest" description="Disordered" evidence="1">
    <location>
        <begin position="593"/>
        <end position="619"/>
    </location>
</feature>
<proteinExistence type="predicted"/>
<dbReference type="PANTHER" id="PTHR12393">
    <property type="entry name" value="SPHINGOMYELIN PHOSPHODIESTERASE RELATED"/>
    <property type="match status" value="1"/>
</dbReference>
<dbReference type="SUPFAM" id="SSF48403">
    <property type="entry name" value="Ankyrin repeat"/>
    <property type="match status" value="1"/>
</dbReference>
<feature type="compositionally biased region" description="Gly residues" evidence="1">
    <location>
        <begin position="245"/>
        <end position="257"/>
    </location>
</feature>
<dbReference type="GO" id="GO:0030149">
    <property type="term" value="P:sphingolipid catabolic process"/>
    <property type="evidence" value="ECO:0007669"/>
    <property type="project" value="TreeGrafter"/>
</dbReference>
<gene>
    <name evidence="2" type="ORF">HXX76_009194</name>
</gene>
<sequence>MAELFKEYQTLKLIEGCSDSWPGHAFVAHWGRAEPWRSLTLPQRERLLCLAASSGHAASLDAALAHAGCALMPAVLTAAAAAGSLAACERLLHEGCSFSADALNAAAWGGHLPALKLLLTAFASGDKIRDAWLVAAAEGACAGGQCAVLAWLQQAHGYSLRRRDAVAAARGGQVAALEQVLLPLLPTLRLPELGGVSGDEPEPSARSARWRVLRAIVKGCPVAVLQRHYDSLWRLPRGDAPGDPGAAGGGGGGGGRDFGGRDDARDRALVKLLVAAASSPTLCWAAKVDFLRSAACWGPVVAGQVLRGERGTLKRIWAAAARRPDFLARLKHLHAAGVSLNAGEGAAQAAAQGAHADALAWLWDEARVPVQFSDRFIPFTPTDGACAAHVPVLEMLRQRGAGTMTTDRLMVAVWALQYASGRGEGPHRVPPPGLKGLEGLKAAEAVLWWVANVWDEGKQPQHDHYDFEHQSWLLLLSRMFSTAAALGAGLPLLRALRARGAAVDLGEVAAAGSEEALEWAAAERGGAVTAAARLSNKQAQAVFTAGNTAALAWLRGRGLLPPASDYLPAPQHADADTDPSRLWQLRLRAQLEADEERKDEDRKDEERKDKDEERKVEGRKRSVWAGFLARARAAADVAVREM</sequence>
<dbReference type="GO" id="GO:0071944">
    <property type="term" value="C:cell periphery"/>
    <property type="evidence" value="ECO:0007669"/>
    <property type="project" value="TreeGrafter"/>
</dbReference>
<reference evidence="2" key="1">
    <citation type="journal article" date="2020" name="bioRxiv">
        <title>Comparative genomics of Chlamydomonas.</title>
        <authorList>
            <person name="Craig R.J."/>
            <person name="Hasan A.R."/>
            <person name="Ness R.W."/>
            <person name="Keightley P.D."/>
        </authorList>
    </citation>
    <scope>NUCLEOTIDE SEQUENCE</scope>
    <source>
        <strain evidence="2">SAG 7.73</strain>
    </source>
</reference>
<dbReference type="Proteomes" id="UP000650467">
    <property type="component" value="Unassembled WGS sequence"/>
</dbReference>
<organism evidence="2 3">
    <name type="scientific">Chlamydomonas incerta</name>
    <dbReference type="NCBI Taxonomy" id="51695"/>
    <lineage>
        <taxon>Eukaryota</taxon>
        <taxon>Viridiplantae</taxon>
        <taxon>Chlorophyta</taxon>
        <taxon>core chlorophytes</taxon>
        <taxon>Chlorophyceae</taxon>
        <taxon>CS clade</taxon>
        <taxon>Chlamydomonadales</taxon>
        <taxon>Chlamydomonadaceae</taxon>
        <taxon>Chlamydomonas</taxon>
    </lineage>
</organism>
<accession>A0A835T644</accession>
<dbReference type="PANTHER" id="PTHR12393:SF6">
    <property type="entry name" value="SPHINGOMYELIN PHOSPHODIESTERASE 2"/>
    <property type="match status" value="1"/>
</dbReference>
<dbReference type="GO" id="GO:0016020">
    <property type="term" value="C:membrane"/>
    <property type="evidence" value="ECO:0007669"/>
    <property type="project" value="TreeGrafter"/>
</dbReference>
<dbReference type="AlphaFoldDB" id="A0A835T644"/>
<comment type="caution">
    <text evidence="2">The sequence shown here is derived from an EMBL/GenBank/DDBJ whole genome shotgun (WGS) entry which is preliminary data.</text>
</comment>
<dbReference type="GO" id="GO:0046513">
    <property type="term" value="P:ceramide biosynthetic process"/>
    <property type="evidence" value="ECO:0007669"/>
    <property type="project" value="TreeGrafter"/>
</dbReference>
<protein>
    <submittedName>
        <fullName evidence="2">Uncharacterized protein</fullName>
    </submittedName>
</protein>
<feature type="region of interest" description="Disordered" evidence="1">
    <location>
        <begin position="240"/>
        <end position="260"/>
    </location>
</feature>
<dbReference type="InterPro" id="IPR036770">
    <property type="entry name" value="Ankyrin_rpt-contain_sf"/>
</dbReference>